<comment type="caution">
    <text evidence="9">The sequence shown here is derived from an EMBL/GenBank/DDBJ whole genome shotgun (WGS) entry which is preliminary data.</text>
</comment>
<evidence type="ECO:0000256" key="4">
    <source>
        <dbReference type="ARBA" id="ARBA00022840"/>
    </source>
</evidence>
<dbReference type="GO" id="GO:0008795">
    <property type="term" value="F:NAD+ synthase activity"/>
    <property type="evidence" value="ECO:0007669"/>
    <property type="project" value="UniProtKB-EC"/>
</dbReference>
<protein>
    <recommendedName>
        <fullName evidence="7">NH(3)-dependent NAD(+) synthetase</fullName>
        <ecNumber evidence="7">6.3.1.5</ecNumber>
    </recommendedName>
</protein>
<evidence type="ECO:0000313" key="10">
    <source>
        <dbReference type="Proteomes" id="UP000028537"/>
    </source>
</evidence>
<dbReference type="GO" id="GO:0003952">
    <property type="term" value="F:NAD+ synthase (glutamine-hydrolyzing) activity"/>
    <property type="evidence" value="ECO:0007669"/>
    <property type="project" value="InterPro"/>
</dbReference>
<comment type="catalytic activity">
    <reaction evidence="7">
        <text>deamido-NAD(+) + NH4(+) + ATP = AMP + diphosphate + NAD(+) + H(+)</text>
        <dbReference type="Rhea" id="RHEA:21188"/>
        <dbReference type="ChEBI" id="CHEBI:15378"/>
        <dbReference type="ChEBI" id="CHEBI:28938"/>
        <dbReference type="ChEBI" id="CHEBI:30616"/>
        <dbReference type="ChEBI" id="CHEBI:33019"/>
        <dbReference type="ChEBI" id="CHEBI:57540"/>
        <dbReference type="ChEBI" id="CHEBI:58437"/>
        <dbReference type="ChEBI" id="CHEBI:456215"/>
        <dbReference type="EC" id="6.3.1.5"/>
    </reaction>
</comment>
<dbReference type="Gene3D" id="3.40.50.620">
    <property type="entry name" value="HUPs"/>
    <property type="match status" value="1"/>
</dbReference>
<dbReference type="RefSeq" id="WP_051749477.1">
    <property type="nucleotide sequence ID" value="NZ_JFDP01000057.1"/>
</dbReference>
<evidence type="ECO:0000256" key="5">
    <source>
        <dbReference type="ARBA" id="ARBA00023027"/>
    </source>
</evidence>
<keyword evidence="5 6" id="KW-0520">NAD</keyword>
<dbReference type="PANTHER" id="PTHR23090">
    <property type="entry name" value="NH 3 /GLUTAMINE-DEPENDENT NAD + SYNTHETASE"/>
    <property type="match status" value="1"/>
</dbReference>
<dbReference type="EC" id="6.3.1.5" evidence="7"/>
<dbReference type="GO" id="GO:0005524">
    <property type="term" value="F:ATP binding"/>
    <property type="evidence" value="ECO:0007669"/>
    <property type="project" value="UniProtKB-KW"/>
</dbReference>
<evidence type="ECO:0000256" key="2">
    <source>
        <dbReference type="ARBA" id="ARBA00022598"/>
    </source>
</evidence>
<sequence length="255" mass="29797">MINNKMFELITYFNQVTEQMLTKLATMNSNKVVIGISGGVDSALVYTYLKSIKQKYNLEIYPYFLPIDNIELDYECVSLLNVDQDIKTIDLKLVYDQYLLALDIKDNNTLAFANLKSRIRSSYLYIIANQINGLVISNLNYDEYILGFFTKFGDSAADFYFLIGLLKTHIYDLAKYYKVPELIIKRAPSPSNTKDEKEFDENQLGFSYDQLDQLLLKINYDQQLLTKIKNKVLVNEHKHFDISQYHLFTNYLKIK</sequence>
<evidence type="ECO:0000256" key="3">
    <source>
        <dbReference type="ARBA" id="ARBA00022741"/>
    </source>
</evidence>
<keyword evidence="10" id="KW-1185">Reference proteome</keyword>
<dbReference type="SUPFAM" id="SSF52402">
    <property type="entry name" value="Adenine nucleotide alpha hydrolases-like"/>
    <property type="match status" value="1"/>
</dbReference>
<accession>A0A084EY24</accession>
<evidence type="ECO:0000256" key="1">
    <source>
        <dbReference type="ARBA" id="ARBA00004790"/>
    </source>
</evidence>
<proteinExistence type="inferred from homology"/>
<keyword evidence="3 6" id="KW-0547">Nucleotide-binding</keyword>
<comment type="similarity">
    <text evidence="6">Belongs to the NAD synthetase family.</text>
</comment>
<dbReference type="Proteomes" id="UP000028537">
    <property type="component" value="Unassembled WGS sequence"/>
</dbReference>
<evidence type="ECO:0000259" key="8">
    <source>
        <dbReference type="Pfam" id="PF02540"/>
    </source>
</evidence>
<dbReference type="CDD" id="cd00553">
    <property type="entry name" value="NAD_synthase"/>
    <property type="match status" value="1"/>
</dbReference>
<dbReference type="AlphaFoldDB" id="A0A084EY24"/>
<dbReference type="GO" id="GO:0009435">
    <property type="term" value="P:NAD+ biosynthetic process"/>
    <property type="evidence" value="ECO:0007669"/>
    <property type="project" value="UniProtKB-UniPathway"/>
</dbReference>
<dbReference type="InterPro" id="IPR003694">
    <property type="entry name" value="NAD_synthase"/>
</dbReference>
<evidence type="ECO:0000256" key="6">
    <source>
        <dbReference type="RuleBase" id="RU003811"/>
    </source>
</evidence>
<dbReference type="PANTHER" id="PTHR23090:SF9">
    <property type="entry name" value="GLUTAMINE-DEPENDENT NAD(+) SYNTHETASE"/>
    <property type="match status" value="1"/>
</dbReference>
<dbReference type="EMBL" id="JFDP01000057">
    <property type="protein sequence ID" value="KEZ22866.1"/>
    <property type="molecule type" value="Genomic_DNA"/>
</dbReference>
<evidence type="ECO:0000313" key="9">
    <source>
        <dbReference type="EMBL" id="KEZ22866.1"/>
    </source>
</evidence>
<dbReference type="GO" id="GO:0005737">
    <property type="term" value="C:cytoplasm"/>
    <property type="evidence" value="ECO:0007669"/>
    <property type="project" value="InterPro"/>
</dbReference>
<reference evidence="9 10" key="1">
    <citation type="submission" date="2014-02" db="EMBL/GenBank/DDBJ databases">
        <title>Genome sequence of Ureaplasma diversum strain 246.</title>
        <authorList>
            <person name="Sirand-Pugnet P."/>
            <person name="Breton M."/>
            <person name="Dordet-Frisoni E."/>
            <person name="Baranowski E."/>
            <person name="Barre A."/>
            <person name="Couture C."/>
            <person name="Dupuy V."/>
            <person name="Gaurivaud P."/>
            <person name="Jacob D."/>
            <person name="Lemaitre C."/>
            <person name="Manso-Silvan L."/>
            <person name="Nikolski M."/>
            <person name="Nouvel L.-X."/>
            <person name="Poumarat F."/>
            <person name="Tardy F."/>
            <person name="Thebault P."/>
            <person name="Theil S."/>
            <person name="Citti C."/>
            <person name="Thiaucourt F."/>
            <person name="Blanchard A."/>
        </authorList>
    </citation>
    <scope>NUCLEOTIDE SEQUENCE [LARGE SCALE GENOMIC DNA]</scope>
    <source>
        <strain evidence="9 10">NCTC 246</strain>
    </source>
</reference>
<dbReference type="UniPathway" id="UPA00253"/>
<keyword evidence="2 6" id="KW-0436">Ligase</keyword>
<dbReference type="InterPro" id="IPR014729">
    <property type="entry name" value="Rossmann-like_a/b/a_fold"/>
</dbReference>
<feature type="domain" description="NAD/GMP synthase" evidence="8">
    <location>
        <begin position="14"/>
        <end position="238"/>
    </location>
</feature>
<dbReference type="OrthoDB" id="9803818at2"/>
<name>A0A084EY24_9BACT</name>
<dbReference type="GO" id="GO:0004359">
    <property type="term" value="F:glutaminase activity"/>
    <property type="evidence" value="ECO:0007669"/>
    <property type="project" value="InterPro"/>
</dbReference>
<dbReference type="InterPro" id="IPR022310">
    <property type="entry name" value="NAD/GMP_synthase"/>
</dbReference>
<keyword evidence="4 6" id="KW-0067">ATP-binding</keyword>
<dbReference type="eggNOG" id="COG0171">
    <property type="taxonomic scope" value="Bacteria"/>
</dbReference>
<dbReference type="Pfam" id="PF02540">
    <property type="entry name" value="NAD_synthase"/>
    <property type="match status" value="1"/>
</dbReference>
<gene>
    <name evidence="9" type="primary">nadE</name>
    <name evidence="9" type="ORF">UDIV_4590</name>
</gene>
<dbReference type="NCBIfam" id="TIGR00552">
    <property type="entry name" value="nadE"/>
    <property type="match status" value="1"/>
</dbReference>
<evidence type="ECO:0000256" key="7">
    <source>
        <dbReference type="RuleBase" id="RU003812"/>
    </source>
</evidence>
<organism evidence="9 10">
    <name type="scientific">Ureaplasma diversum NCTC 246</name>
    <dbReference type="NCBI Taxonomy" id="1188241"/>
    <lineage>
        <taxon>Bacteria</taxon>
        <taxon>Bacillati</taxon>
        <taxon>Mycoplasmatota</taxon>
        <taxon>Mycoplasmoidales</taxon>
        <taxon>Mycoplasmoidaceae</taxon>
        <taxon>Ureaplasma</taxon>
    </lineage>
</organism>
<comment type="pathway">
    <text evidence="1">Cofactor biosynthesis; NAD(+) biosynthesis.</text>
</comment>